<gene>
    <name evidence="2" type="ORF">BofuT4_uP030970.1</name>
</gene>
<reference evidence="3" key="1">
    <citation type="journal article" date="2011" name="PLoS Genet.">
        <title>Genomic analysis of the necrotrophic fungal pathogens Sclerotinia sclerotiorum and Botrytis cinerea.</title>
        <authorList>
            <person name="Amselem J."/>
            <person name="Cuomo C.A."/>
            <person name="van Kan J.A."/>
            <person name="Viaud M."/>
            <person name="Benito E.P."/>
            <person name="Couloux A."/>
            <person name="Coutinho P.M."/>
            <person name="de Vries R.P."/>
            <person name="Dyer P.S."/>
            <person name="Fillinger S."/>
            <person name="Fournier E."/>
            <person name="Gout L."/>
            <person name="Hahn M."/>
            <person name="Kohn L."/>
            <person name="Lapalu N."/>
            <person name="Plummer K.M."/>
            <person name="Pradier J.M."/>
            <person name="Quevillon E."/>
            <person name="Sharon A."/>
            <person name="Simon A."/>
            <person name="ten Have A."/>
            <person name="Tudzynski B."/>
            <person name="Tudzynski P."/>
            <person name="Wincker P."/>
            <person name="Andrew M."/>
            <person name="Anthouard V."/>
            <person name="Beever R.E."/>
            <person name="Beffa R."/>
            <person name="Benoit I."/>
            <person name="Bouzid O."/>
            <person name="Brault B."/>
            <person name="Chen Z."/>
            <person name="Choquer M."/>
            <person name="Collemare J."/>
            <person name="Cotton P."/>
            <person name="Danchin E.G."/>
            <person name="Da Silva C."/>
            <person name="Gautier A."/>
            <person name="Giraud C."/>
            <person name="Giraud T."/>
            <person name="Gonzalez C."/>
            <person name="Grossetete S."/>
            <person name="Guldener U."/>
            <person name="Henrissat B."/>
            <person name="Howlett B.J."/>
            <person name="Kodira C."/>
            <person name="Kretschmer M."/>
            <person name="Lappartient A."/>
            <person name="Leroch M."/>
            <person name="Levis C."/>
            <person name="Mauceli E."/>
            <person name="Neuveglise C."/>
            <person name="Oeser B."/>
            <person name="Pearson M."/>
            <person name="Poulain J."/>
            <person name="Poussereau N."/>
            <person name="Quesneville H."/>
            <person name="Rascle C."/>
            <person name="Schumacher J."/>
            <person name="Segurens B."/>
            <person name="Sexton A."/>
            <person name="Silva E."/>
            <person name="Sirven C."/>
            <person name="Soanes D.M."/>
            <person name="Talbot N.J."/>
            <person name="Templeton M."/>
            <person name="Yandava C."/>
            <person name="Yarden O."/>
            <person name="Zeng Q."/>
            <person name="Rollins J.A."/>
            <person name="Lebrun M.H."/>
            <person name="Dickman M."/>
        </authorList>
    </citation>
    <scope>NUCLEOTIDE SEQUENCE [LARGE SCALE GENOMIC DNA]</scope>
    <source>
        <strain evidence="3">T4</strain>
    </source>
</reference>
<dbReference type="EMBL" id="FQ790300">
    <property type="protein sequence ID" value="CCD49221.1"/>
    <property type="molecule type" value="Genomic_DNA"/>
</dbReference>
<protein>
    <submittedName>
        <fullName evidence="2">Uncharacterized protein</fullName>
    </submittedName>
</protein>
<sequence>MELEEKPSCLFNHQPSTPTIGRHDLSESERIAIDSASPNISPLFRPQLLQSIFDPSLFDTLFTDVGT</sequence>
<dbReference type="OrthoDB" id="2441642at2759"/>
<evidence type="ECO:0000313" key="2">
    <source>
        <dbReference type="EMBL" id="CCD49221.1"/>
    </source>
</evidence>
<dbReference type="AlphaFoldDB" id="G2Y9E5"/>
<name>G2Y9E5_BOTF4</name>
<accession>G2Y9E5</accession>
<feature type="region of interest" description="Disordered" evidence="1">
    <location>
        <begin position="1"/>
        <end position="22"/>
    </location>
</feature>
<dbReference type="InParanoid" id="G2Y9E5"/>
<organism evidence="2 3">
    <name type="scientific">Botryotinia fuckeliana (strain T4)</name>
    <name type="common">Noble rot fungus</name>
    <name type="synonym">Botrytis cinerea</name>
    <dbReference type="NCBI Taxonomy" id="999810"/>
    <lineage>
        <taxon>Eukaryota</taxon>
        <taxon>Fungi</taxon>
        <taxon>Dikarya</taxon>
        <taxon>Ascomycota</taxon>
        <taxon>Pezizomycotina</taxon>
        <taxon>Leotiomycetes</taxon>
        <taxon>Helotiales</taxon>
        <taxon>Sclerotiniaceae</taxon>
        <taxon>Botrytis</taxon>
    </lineage>
</organism>
<dbReference type="HOGENOM" id="CLU_2812045_0_0_1"/>
<dbReference type="Proteomes" id="UP000008177">
    <property type="component" value="Unplaced contigs"/>
</dbReference>
<evidence type="ECO:0000256" key="1">
    <source>
        <dbReference type="SAM" id="MobiDB-lite"/>
    </source>
</evidence>
<evidence type="ECO:0000313" key="3">
    <source>
        <dbReference type="Proteomes" id="UP000008177"/>
    </source>
</evidence>
<proteinExistence type="predicted"/>